<evidence type="ECO:0008006" key="3">
    <source>
        <dbReference type="Google" id="ProtNLM"/>
    </source>
</evidence>
<keyword evidence="2" id="KW-1185">Reference proteome</keyword>
<dbReference type="GeneID" id="61000734"/>
<dbReference type="EMBL" id="BJWA01000044">
    <property type="protein sequence ID" value="GEL81901.1"/>
    <property type="molecule type" value="Genomic_DNA"/>
</dbReference>
<comment type="caution">
    <text evidence="1">The sequence shown here is derived from an EMBL/GenBank/DDBJ whole genome shotgun (WGS) entry which is preliminary data.</text>
</comment>
<evidence type="ECO:0000313" key="2">
    <source>
        <dbReference type="Proteomes" id="UP000321175"/>
    </source>
</evidence>
<gene>
    <name evidence="1" type="ORF">EMU01_30450</name>
</gene>
<evidence type="ECO:0000313" key="1">
    <source>
        <dbReference type="EMBL" id="GEL81901.1"/>
    </source>
</evidence>
<sequence length="404" mass="47872">MITEMEVKQFLTLKNYDIRIEKNGRWIDQKCTPDVVNIIADCVLQYIFDSDSLEAFSSVDIWHYKYTKENIRDIFNKPSTEHELSKNEYDKFFAQPLEMLANAKVLNKSKKGNRNIYSINDLDILEYISLHERNALKFISSYCERVLVDSDIWDWFEDFFNTQTQEAYLSLKDNFENFIISNTPINGIIEVRRIFTKVINPLAYTLRKCGTSRGRISKYPITYSELMYNRENFRDSNHFKPKGMTRQEWNKQRKIKINVKYFKYQSIKAKKYLRKFNDQFRNSISELNDDYSAGAAIHMHHIFPEHQYPEISMFLENLIALTPSQHITKAHPMGNTQRVDVLYQELLLKTKANSIEENLFDENIDTIYTFDNFIKVLNVGFGSRYEVEENDFVTAMSIISNHYS</sequence>
<dbReference type="RefSeq" id="WP_081367471.1">
    <property type="nucleotide sequence ID" value="NZ_BJWA01000044.1"/>
</dbReference>
<accession>A0ABQ0VH32</accession>
<organism evidence="1 2">
    <name type="scientific">Enterococcus mundtii</name>
    <dbReference type="NCBI Taxonomy" id="53346"/>
    <lineage>
        <taxon>Bacteria</taxon>
        <taxon>Bacillati</taxon>
        <taxon>Bacillota</taxon>
        <taxon>Bacilli</taxon>
        <taxon>Lactobacillales</taxon>
        <taxon>Enterococcaceae</taxon>
        <taxon>Enterococcus</taxon>
    </lineage>
</organism>
<reference evidence="1 2" key="1">
    <citation type="submission" date="2019-07" db="EMBL/GenBank/DDBJ databases">
        <title>Whole genome shotgun sequence of Enterococcus mundtii NBRC 100490.</title>
        <authorList>
            <person name="Hosoyama A."/>
            <person name="Uohara A."/>
            <person name="Ohji S."/>
            <person name="Ichikawa N."/>
        </authorList>
    </citation>
    <scope>NUCLEOTIDE SEQUENCE [LARGE SCALE GENOMIC DNA]</scope>
    <source>
        <strain evidence="1 2">NBRC 100490</strain>
    </source>
</reference>
<dbReference type="Proteomes" id="UP000321175">
    <property type="component" value="Unassembled WGS sequence"/>
</dbReference>
<proteinExistence type="predicted"/>
<name>A0ABQ0VH32_ENTMU</name>
<protein>
    <recommendedName>
        <fullName evidence="3">Restriction endonuclease</fullName>
    </recommendedName>
</protein>